<feature type="domain" description="TRAF-type" evidence="4">
    <location>
        <begin position="11"/>
        <end position="59"/>
    </location>
</feature>
<evidence type="ECO:0000256" key="3">
    <source>
        <dbReference type="ARBA" id="ARBA00022833"/>
    </source>
</evidence>
<dbReference type="AlphaFoldDB" id="A0A820IWJ6"/>
<keyword evidence="2" id="KW-0863">Zinc-finger</keyword>
<dbReference type="Proteomes" id="UP000663844">
    <property type="component" value="Unassembled WGS sequence"/>
</dbReference>
<dbReference type="GO" id="GO:0008270">
    <property type="term" value="F:zinc ion binding"/>
    <property type="evidence" value="ECO:0007669"/>
    <property type="project" value="UniProtKB-KW"/>
</dbReference>
<dbReference type="EMBL" id="CAJOAZ010017644">
    <property type="protein sequence ID" value="CAF4317648.1"/>
    <property type="molecule type" value="Genomic_DNA"/>
</dbReference>
<evidence type="ECO:0000259" key="4">
    <source>
        <dbReference type="Pfam" id="PF02176"/>
    </source>
</evidence>
<evidence type="ECO:0000313" key="5">
    <source>
        <dbReference type="EMBL" id="CAF4317648.1"/>
    </source>
</evidence>
<keyword evidence="3" id="KW-0862">Zinc</keyword>
<dbReference type="Pfam" id="PF02176">
    <property type="entry name" value="zf-TRAF"/>
    <property type="match status" value="1"/>
</dbReference>
<evidence type="ECO:0000256" key="2">
    <source>
        <dbReference type="ARBA" id="ARBA00022771"/>
    </source>
</evidence>
<comment type="caution">
    <text evidence="5">The sequence shown here is derived from an EMBL/GenBank/DDBJ whole genome shotgun (WGS) entry which is preliminary data.</text>
</comment>
<dbReference type="SUPFAM" id="SSF49599">
    <property type="entry name" value="TRAF domain-like"/>
    <property type="match status" value="1"/>
</dbReference>
<proteinExistence type="predicted"/>
<dbReference type="InterPro" id="IPR001293">
    <property type="entry name" value="Znf_TRAF"/>
</dbReference>
<protein>
    <recommendedName>
        <fullName evidence="4">TRAF-type domain-containing protein</fullName>
    </recommendedName>
</protein>
<dbReference type="Gene3D" id="3.30.40.10">
    <property type="entry name" value="Zinc/RING finger domain, C3HC4 (zinc finger)"/>
    <property type="match status" value="1"/>
</dbReference>
<gene>
    <name evidence="5" type="ORF">OXD698_LOCUS46991</name>
</gene>
<name>A0A820IWJ6_9BILA</name>
<feature type="non-terminal residue" evidence="5">
    <location>
        <position position="1"/>
    </location>
</feature>
<reference evidence="5" key="1">
    <citation type="submission" date="2021-02" db="EMBL/GenBank/DDBJ databases">
        <authorList>
            <person name="Nowell W R."/>
        </authorList>
    </citation>
    <scope>NUCLEOTIDE SEQUENCE</scope>
</reference>
<evidence type="ECO:0000256" key="1">
    <source>
        <dbReference type="ARBA" id="ARBA00022723"/>
    </source>
</evidence>
<organism evidence="5 6">
    <name type="scientific">Adineta steineri</name>
    <dbReference type="NCBI Taxonomy" id="433720"/>
    <lineage>
        <taxon>Eukaryota</taxon>
        <taxon>Metazoa</taxon>
        <taxon>Spiralia</taxon>
        <taxon>Gnathifera</taxon>
        <taxon>Rotifera</taxon>
        <taxon>Eurotatoria</taxon>
        <taxon>Bdelloidea</taxon>
        <taxon>Adinetida</taxon>
        <taxon>Adinetidae</taxon>
        <taxon>Adineta</taxon>
    </lineage>
</organism>
<evidence type="ECO:0000313" key="6">
    <source>
        <dbReference type="Proteomes" id="UP000663844"/>
    </source>
</evidence>
<accession>A0A820IWJ6</accession>
<sequence>DHLDEIHPNPICAYCEEKFLTVNDINRHLQYDCEKIPVYCPMKEFGCEQIILRFNLNEHYRSEQHQMALMNIFHHLKTSDHPINASQLTLENRTNQLQDIVGSINILSDGIQILNEDQTRLNTESIHCQNTLDHLIQDVSTVQKSIQEQNAFLDGTIVNHEILQQEIQSMGQKVLDMNTNANNGIFIWIIRNVQTRMGT</sequence>
<keyword evidence="1" id="KW-0479">Metal-binding</keyword>
<dbReference type="InterPro" id="IPR013083">
    <property type="entry name" value="Znf_RING/FYVE/PHD"/>
</dbReference>